<accession>A0A915DZW4</accession>
<keyword evidence="2" id="KW-1185">Reference proteome</keyword>
<reference evidence="3" key="1">
    <citation type="submission" date="2022-11" db="UniProtKB">
        <authorList>
            <consortium name="WormBaseParasite"/>
        </authorList>
    </citation>
    <scope>IDENTIFICATION</scope>
</reference>
<proteinExistence type="predicted"/>
<organism evidence="2 3">
    <name type="scientific">Ditylenchus dipsaci</name>
    <dbReference type="NCBI Taxonomy" id="166011"/>
    <lineage>
        <taxon>Eukaryota</taxon>
        <taxon>Metazoa</taxon>
        <taxon>Ecdysozoa</taxon>
        <taxon>Nematoda</taxon>
        <taxon>Chromadorea</taxon>
        <taxon>Rhabditida</taxon>
        <taxon>Tylenchina</taxon>
        <taxon>Tylenchomorpha</taxon>
        <taxon>Sphaerularioidea</taxon>
        <taxon>Anguinidae</taxon>
        <taxon>Anguininae</taxon>
        <taxon>Ditylenchus</taxon>
    </lineage>
</organism>
<keyword evidence="1" id="KW-1133">Transmembrane helix</keyword>
<evidence type="ECO:0000256" key="1">
    <source>
        <dbReference type="SAM" id="Phobius"/>
    </source>
</evidence>
<evidence type="ECO:0000313" key="2">
    <source>
        <dbReference type="Proteomes" id="UP000887574"/>
    </source>
</evidence>
<keyword evidence="1" id="KW-0812">Transmembrane</keyword>
<feature type="transmembrane region" description="Helical" evidence="1">
    <location>
        <begin position="232"/>
        <end position="252"/>
    </location>
</feature>
<evidence type="ECO:0000313" key="3">
    <source>
        <dbReference type="WBParaSite" id="jg24969"/>
    </source>
</evidence>
<sequence length="331" mass="37554">MGRKGNGTFEETNEFLQRTEQMGDYCSAVDNFNEIGQDQNNNWISLLSLVRNNALQQKDTVEQCPITDMELLGLSHCELMQRIVMLEDEIESLTRKINLPIQSEVTDKSGPSRNKRKNEFIRFGKRSAGDNSALPEMLRFTKTMSPSLSISDMQIPANIQRQSEKLSLKKRKMNSLDLANHPLNPSLILIIYKKNKFMNTGFGLNPRKFISCQICAIVHMWKARDDVGAKKLISLLMYAIIITLGCVVAIIAEAEGLLEGRAIMHYILTNGPNMTVRKLLVLYSFFNPSQFLKIVANNRSVMGWEVIHEIGHKPMVVVRHTNHAHKQVLLG</sequence>
<keyword evidence="1" id="KW-0472">Membrane</keyword>
<dbReference type="Proteomes" id="UP000887574">
    <property type="component" value="Unplaced"/>
</dbReference>
<dbReference type="WBParaSite" id="jg24969">
    <property type="protein sequence ID" value="jg24969"/>
    <property type="gene ID" value="jg24969"/>
</dbReference>
<name>A0A915DZW4_9BILA</name>
<protein>
    <submittedName>
        <fullName evidence="3">Uncharacterized protein</fullName>
    </submittedName>
</protein>
<dbReference type="AlphaFoldDB" id="A0A915DZW4"/>